<sequence>MIPIVPGRMSPTLFFFGCEEEYDACGVDDDATERDFRVLTESVRAGCLHPQYGQNFASFLGNSNPHPTQ</sequence>
<comment type="caution">
    <text evidence="1">The sequence shown here is derived from an EMBL/GenBank/DDBJ whole genome shotgun (WGS) entry which is preliminary data.</text>
</comment>
<name>A0A9Q4PX42_9EURY</name>
<evidence type="ECO:0000313" key="2">
    <source>
        <dbReference type="Proteomes" id="UP001143747"/>
    </source>
</evidence>
<reference evidence="1" key="1">
    <citation type="submission" date="2022-01" db="EMBL/GenBank/DDBJ databases">
        <title>Draft genome of Methanogenium marinum DSM 15558.</title>
        <authorList>
            <person name="Chen S.-C."/>
            <person name="You Y.-T."/>
        </authorList>
    </citation>
    <scope>NUCLEOTIDE SEQUENCE</scope>
    <source>
        <strain evidence="1">DSM 15558</strain>
    </source>
</reference>
<dbReference type="RefSeq" id="WP_274924806.1">
    <property type="nucleotide sequence ID" value="NZ_JAKELO010000002.1"/>
</dbReference>
<dbReference type="AlphaFoldDB" id="A0A9Q4PX42"/>
<keyword evidence="2" id="KW-1185">Reference proteome</keyword>
<proteinExistence type="predicted"/>
<dbReference type="Proteomes" id="UP001143747">
    <property type="component" value="Unassembled WGS sequence"/>
</dbReference>
<protein>
    <submittedName>
        <fullName evidence="1">Uncharacterized protein</fullName>
    </submittedName>
</protein>
<evidence type="ECO:0000313" key="1">
    <source>
        <dbReference type="EMBL" id="MDE4908171.1"/>
    </source>
</evidence>
<accession>A0A9Q4PX42</accession>
<gene>
    <name evidence="1" type="ORF">L0665_06055</name>
</gene>
<organism evidence="1 2">
    <name type="scientific">Methanogenium marinum</name>
    <dbReference type="NCBI Taxonomy" id="348610"/>
    <lineage>
        <taxon>Archaea</taxon>
        <taxon>Methanobacteriati</taxon>
        <taxon>Methanobacteriota</taxon>
        <taxon>Stenosarchaea group</taxon>
        <taxon>Methanomicrobia</taxon>
        <taxon>Methanomicrobiales</taxon>
        <taxon>Methanomicrobiaceae</taxon>
        <taxon>Methanogenium</taxon>
    </lineage>
</organism>
<dbReference type="EMBL" id="JAKELO010000002">
    <property type="protein sequence ID" value="MDE4908171.1"/>
    <property type="molecule type" value="Genomic_DNA"/>
</dbReference>